<gene>
    <name evidence="1" type="ORF">H6G83_21470</name>
</gene>
<reference evidence="1 2" key="1">
    <citation type="journal article" date="2020" name="ISME J.">
        <title>Comparative genomics reveals insights into cyanobacterial evolution and habitat adaptation.</title>
        <authorList>
            <person name="Chen M.Y."/>
            <person name="Teng W.K."/>
            <person name="Zhao L."/>
            <person name="Hu C.X."/>
            <person name="Zhou Y.K."/>
            <person name="Han B.P."/>
            <person name="Song L.R."/>
            <person name="Shu W.S."/>
        </authorList>
    </citation>
    <scope>NUCLEOTIDE SEQUENCE [LARGE SCALE GENOMIC DNA]</scope>
    <source>
        <strain evidence="1 2">FACHB-119</strain>
    </source>
</reference>
<accession>A0ABR8D989</accession>
<evidence type="ECO:0000313" key="1">
    <source>
        <dbReference type="EMBL" id="MBD2503141.1"/>
    </source>
</evidence>
<name>A0ABR8D989_9NOST</name>
<evidence type="ECO:0000313" key="2">
    <source>
        <dbReference type="Proteomes" id="UP000661112"/>
    </source>
</evidence>
<sequence>MTNNTVIFQKKTWQVLAVQTADEVTDKNLREAMLKHNFEFLVLENLERSLTRKPGTFIIFEQRERCGVFRKLGEIFDPDSFK</sequence>
<protein>
    <submittedName>
        <fullName evidence="1">Uncharacterized protein</fullName>
    </submittedName>
</protein>
<dbReference type="EMBL" id="JACJSG010000031">
    <property type="protein sequence ID" value="MBD2503141.1"/>
    <property type="molecule type" value="Genomic_DNA"/>
</dbReference>
<dbReference type="Proteomes" id="UP000661112">
    <property type="component" value="Unassembled WGS sequence"/>
</dbReference>
<proteinExistence type="predicted"/>
<keyword evidence="2" id="KW-1185">Reference proteome</keyword>
<organism evidence="1 2">
    <name type="scientific">Anabaena azotica FACHB-119</name>
    <dbReference type="NCBI Taxonomy" id="947527"/>
    <lineage>
        <taxon>Bacteria</taxon>
        <taxon>Bacillati</taxon>
        <taxon>Cyanobacteriota</taxon>
        <taxon>Cyanophyceae</taxon>
        <taxon>Nostocales</taxon>
        <taxon>Nostocaceae</taxon>
        <taxon>Anabaena</taxon>
        <taxon>Anabaena azotica</taxon>
    </lineage>
</organism>
<dbReference type="RefSeq" id="WP_190476006.1">
    <property type="nucleotide sequence ID" value="NZ_JACJSG010000031.1"/>
</dbReference>
<comment type="caution">
    <text evidence="1">The sequence shown here is derived from an EMBL/GenBank/DDBJ whole genome shotgun (WGS) entry which is preliminary data.</text>
</comment>